<dbReference type="Proteomes" id="UP000319160">
    <property type="component" value="Unassembled WGS sequence"/>
</dbReference>
<dbReference type="GO" id="GO:0071949">
    <property type="term" value="F:FAD binding"/>
    <property type="evidence" value="ECO:0007669"/>
    <property type="project" value="InterPro"/>
</dbReference>
<dbReference type="InterPro" id="IPR016166">
    <property type="entry name" value="FAD-bd_PCMH"/>
</dbReference>
<evidence type="ECO:0000313" key="5">
    <source>
        <dbReference type="Proteomes" id="UP000319160"/>
    </source>
</evidence>
<comment type="similarity">
    <text evidence="1">Belongs to the oxygen-dependent FAD-linked oxidoreductase family.</text>
</comment>
<keyword evidence="2" id="KW-0560">Oxidoreductase</keyword>
<evidence type="ECO:0000259" key="3">
    <source>
        <dbReference type="PROSITE" id="PS51387"/>
    </source>
</evidence>
<comment type="caution">
    <text evidence="4">The sequence shown here is derived from an EMBL/GenBank/DDBJ whole genome shotgun (WGS) entry which is preliminary data.</text>
</comment>
<dbReference type="Gene3D" id="3.30.465.10">
    <property type="match status" value="2"/>
</dbReference>
<dbReference type="PANTHER" id="PTHR13878:SF91">
    <property type="entry name" value="FAD BINDING DOMAIN PROTEIN (AFU_ORTHOLOGUE AFUA_6G12070)-RELATED"/>
    <property type="match status" value="1"/>
</dbReference>
<name>A0A553I233_9PEZI</name>
<proteinExistence type="inferred from homology"/>
<evidence type="ECO:0000313" key="4">
    <source>
        <dbReference type="EMBL" id="TRX94252.1"/>
    </source>
</evidence>
<dbReference type="PANTHER" id="PTHR13878">
    <property type="entry name" value="GULONOLACTONE OXIDASE"/>
    <property type="match status" value="1"/>
</dbReference>
<dbReference type="OrthoDB" id="9983560at2759"/>
<accession>A0A553I233</accession>
<dbReference type="InterPro" id="IPR016169">
    <property type="entry name" value="FAD-bd_PCMH_sub2"/>
</dbReference>
<gene>
    <name evidence="4" type="ORF">FHL15_004719</name>
</gene>
<dbReference type="InterPro" id="IPR006094">
    <property type="entry name" value="Oxid_FAD_bind_N"/>
</dbReference>
<dbReference type="STRING" id="2512241.A0A553I233"/>
<dbReference type="InterPro" id="IPR050432">
    <property type="entry name" value="FAD-linked_Oxidoreductases_BP"/>
</dbReference>
<evidence type="ECO:0000256" key="2">
    <source>
        <dbReference type="ARBA" id="ARBA00023002"/>
    </source>
</evidence>
<sequence>MDPLAQNRSCDPFTPSSTACSLGNYVDYTINASSAADIAAGLEFAQKNNIRLVIKNTGHDYLAKSTGKGALGIWTHNLKSFSVVNYTSPSYTGQAVKFGAGIQAFEIYAAAAAEGLRVVGGECSTVGLAGGFLQGGGHSALSSMYGMGSDQVLEWEVVTADGRHLDASPTKNQDLYWALSGGGGGTYAVVVTVTVKAFKDGIVGGAYLEFNKTGASDEAFWKAVEDFHAALPAIVDSGATALYSLENDTFIVNAITSPGSTAEQMTALLQPFKAKMETLKVPHSVTVTSFPNYYQHFDHYLGPLPYGSPFINIIDVSIAGRIIPRTVVENATSNTALIDALKKGVYPGGGFAFGGVALNAPHSVAKNNPSSNAVLPAWRDAILTVLAFAPWDYESTVMTNVNAEDYLIDVTVPALKALAPEGGAYLNEANRRQTDWKQSFYGVNYEKLRSIKKIYDPNDLFYGETAVGSDAWTPDSDGRLCRAH</sequence>
<dbReference type="Pfam" id="PF01565">
    <property type="entry name" value="FAD_binding_4"/>
    <property type="match status" value="1"/>
</dbReference>
<dbReference type="Pfam" id="PF08031">
    <property type="entry name" value="BBE"/>
    <property type="match status" value="1"/>
</dbReference>
<dbReference type="AlphaFoldDB" id="A0A553I233"/>
<dbReference type="InterPro" id="IPR012951">
    <property type="entry name" value="BBE"/>
</dbReference>
<organism evidence="4 5">
    <name type="scientific">Xylaria flabelliformis</name>
    <dbReference type="NCBI Taxonomy" id="2512241"/>
    <lineage>
        <taxon>Eukaryota</taxon>
        <taxon>Fungi</taxon>
        <taxon>Dikarya</taxon>
        <taxon>Ascomycota</taxon>
        <taxon>Pezizomycotina</taxon>
        <taxon>Sordariomycetes</taxon>
        <taxon>Xylariomycetidae</taxon>
        <taxon>Xylariales</taxon>
        <taxon>Xylariaceae</taxon>
        <taxon>Xylaria</taxon>
    </lineage>
</organism>
<keyword evidence="5" id="KW-1185">Reference proteome</keyword>
<evidence type="ECO:0000256" key="1">
    <source>
        <dbReference type="ARBA" id="ARBA00005466"/>
    </source>
</evidence>
<dbReference type="EMBL" id="VFLP01000023">
    <property type="protein sequence ID" value="TRX94252.1"/>
    <property type="molecule type" value="Genomic_DNA"/>
</dbReference>
<protein>
    <recommendedName>
        <fullName evidence="3">FAD-binding PCMH-type domain-containing protein</fullName>
    </recommendedName>
</protein>
<dbReference type="PROSITE" id="PS51387">
    <property type="entry name" value="FAD_PCMH"/>
    <property type="match status" value="1"/>
</dbReference>
<feature type="domain" description="FAD-binding PCMH-type" evidence="3">
    <location>
        <begin position="22"/>
        <end position="200"/>
    </location>
</feature>
<dbReference type="GO" id="GO:0016491">
    <property type="term" value="F:oxidoreductase activity"/>
    <property type="evidence" value="ECO:0007669"/>
    <property type="project" value="UniProtKB-KW"/>
</dbReference>
<reference evidence="5" key="1">
    <citation type="submission" date="2019-06" db="EMBL/GenBank/DDBJ databases">
        <title>Draft genome sequence of the griseofulvin-producing fungus Xylaria cubensis strain G536.</title>
        <authorList>
            <person name="Mead M.E."/>
            <person name="Raja H.A."/>
            <person name="Steenwyk J.L."/>
            <person name="Knowles S.L."/>
            <person name="Oberlies N.H."/>
            <person name="Rokas A."/>
        </authorList>
    </citation>
    <scope>NUCLEOTIDE SEQUENCE [LARGE SCALE GENOMIC DNA]</scope>
    <source>
        <strain evidence="5">G536</strain>
    </source>
</reference>
<dbReference type="SUPFAM" id="SSF56176">
    <property type="entry name" value="FAD-binding/transporter-associated domain-like"/>
    <property type="match status" value="1"/>
</dbReference>
<dbReference type="InterPro" id="IPR036318">
    <property type="entry name" value="FAD-bd_PCMH-like_sf"/>
</dbReference>